<dbReference type="eggNOG" id="COG4775">
    <property type="taxonomic scope" value="Bacteria"/>
</dbReference>
<dbReference type="AlphaFoldDB" id="C2ME30"/>
<keyword evidence="2" id="KW-1185">Reference proteome</keyword>
<accession>C2ME30</accession>
<evidence type="ECO:0000313" key="2">
    <source>
        <dbReference type="Proteomes" id="UP000003303"/>
    </source>
</evidence>
<dbReference type="Proteomes" id="UP000003303">
    <property type="component" value="Unassembled WGS sequence"/>
</dbReference>
<protein>
    <recommendedName>
        <fullName evidence="3">Carboxypeptidase-like regulatory domain-containing protein</fullName>
    </recommendedName>
</protein>
<sequence>MPVKRSYRLLLWSFLCLLPTLLPAQIIRSTTITGLLYDRETGEPIPYATISTETLQSVTGTASNDKGAFTIKLQQELIATDSIALQINCLGYEGRTLLLDKYQNHELGRIPLFRKETVMETIIVKPKKERYRRKGNPAVTIMRQVMQHKERNHLSALPDYSYQLYQKTLLAQGDITRGKGYWGIPKWRMKSFADSSALARTPILPFSLRERHIVYAQQGGHPENPLLLGTRHCGVEQVVDEGLLSSNIDALLAPVDIYDNDLPLLSKEIIGPLHSQLGITFYKYYLRDTIPDASGNPCYQIQFVPIELRDAGFSGTLLVDTVDYSIHRVEMRLPTTANVNWVDRLEITIDYTPQSITRPDGRSDTLWLPERQRLDALFRVSKRLNISALARVTSIYSHYATGATALRPEVLDPRLLLPADTLQQLMTRVIDDYGLVVRPEPIDSTEQRATQLVDYILHDPGYKFFSLCARIASVGFIPIPAEPLHRERVYLDIGPLETLISANLIEGVRLRLGGMTTAKLHNQLFAEGYVTYGFKDKKWKYYARLTYATKPKELHPHSYPRNNFALSIRNDLFFPGEESYGLYKDGIASIFGTYTITRRYYGLDIEASHEIDWLPSLYSHIWVDYQRQRPTGTLHYYTIDDEGKQYEVHELRQTEIGASLSWTPGRTPYSGRKPGSIVSADIYKPSFTITGSVYPRGLWGNDQTHGALHLAYSQRLYLSIFGALDITLQSGIALGNTPQSQLFTPYGNRAWLLVPDAFQTIQPLEFIADKYLDFKFLYRMEGLLFNRIPLVKRLGLRELVGIHGYWGDTSPRHITPRPGQILLPTYAEPMRNDLHLEFSAGLSNIFKVLSVQYFYRITGQGIPPLQRHSVRLGISVSF</sequence>
<dbReference type="EMBL" id="ACLR01000221">
    <property type="protein sequence ID" value="EEK16020.1"/>
    <property type="molecule type" value="Genomic_DNA"/>
</dbReference>
<dbReference type="STRING" id="596327.PORUE0001_0945"/>
<dbReference type="RefSeq" id="WP_007366086.1">
    <property type="nucleotide sequence ID" value="NZ_ACLR01000221.1"/>
</dbReference>
<name>C2ME30_9PORP</name>
<gene>
    <name evidence="1" type="ORF">PORUE0001_0945</name>
</gene>
<dbReference type="OrthoDB" id="983143at2"/>
<proteinExistence type="predicted"/>
<reference evidence="1 2" key="1">
    <citation type="submission" date="2009-04" db="EMBL/GenBank/DDBJ databases">
        <authorList>
            <person name="Sebastian Y."/>
            <person name="Madupu R."/>
            <person name="Durkin A.S."/>
            <person name="Torralba M."/>
            <person name="Methe B."/>
            <person name="Sutton G.G."/>
            <person name="Strausberg R.L."/>
            <person name="Nelson K.E."/>
        </authorList>
    </citation>
    <scope>NUCLEOTIDE SEQUENCE [LARGE SCALE GENOMIC DNA]</scope>
    <source>
        <strain evidence="1 2">60-3</strain>
    </source>
</reference>
<dbReference type="Pfam" id="PF18939">
    <property type="entry name" value="DUF5686"/>
    <property type="match status" value="2"/>
</dbReference>
<dbReference type="InterPro" id="IPR043741">
    <property type="entry name" value="DUF5686"/>
</dbReference>
<organism evidence="1 2">
    <name type="scientific">Porphyromonas uenonis 60-3</name>
    <dbReference type="NCBI Taxonomy" id="596327"/>
    <lineage>
        <taxon>Bacteria</taxon>
        <taxon>Pseudomonadati</taxon>
        <taxon>Bacteroidota</taxon>
        <taxon>Bacteroidia</taxon>
        <taxon>Bacteroidales</taxon>
        <taxon>Porphyromonadaceae</taxon>
        <taxon>Porphyromonas</taxon>
    </lineage>
</organism>
<evidence type="ECO:0000313" key="1">
    <source>
        <dbReference type="EMBL" id="EEK16020.1"/>
    </source>
</evidence>
<evidence type="ECO:0008006" key="3">
    <source>
        <dbReference type="Google" id="ProtNLM"/>
    </source>
</evidence>
<comment type="caution">
    <text evidence="1">The sequence shown here is derived from an EMBL/GenBank/DDBJ whole genome shotgun (WGS) entry which is preliminary data.</text>
</comment>